<gene>
    <name evidence="2" type="ORF">BU24DRAFT_420473</name>
</gene>
<dbReference type="RefSeq" id="XP_033385767.1">
    <property type="nucleotide sequence ID" value="XM_033527480.1"/>
</dbReference>
<evidence type="ECO:0000256" key="1">
    <source>
        <dbReference type="SAM" id="MobiDB-lite"/>
    </source>
</evidence>
<organism evidence="2 3">
    <name type="scientific">Aaosphaeria arxii CBS 175.79</name>
    <dbReference type="NCBI Taxonomy" id="1450172"/>
    <lineage>
        <taxon>Eukaryota</taxon>
        <taxon>Fungi</taxon>
        <taxon>Dikarya</taxon>
        <taxon>Ascomycota</taxon>
        <taxon>Pezizomycotina</taxon>
        <taxon>Dothideomycetes</taxon>
        <taxon>Pleosporomycetidae</taxon>
        <taxon>Pleosporales</taxon>
        <taxon>Pleosporales incertae sedis</taxon>
        <taxon>Aaosphaeria</taxon>
    </lineage>
</organism>
<keyword evidence="3" id="KW-1185">Reference proteome</keyword>
<evidence type="ECO:0000313" key="2">
    <source>
        <dbReference type="EMBL" id="KAF2017428.1"/>
    </source>
</evidence>
<dbReference type="OrthoDB" id="5238363at2759"/>
<evidence type="ECO:0000313" key="3">
    <source>
        <dbReference type="Proteomes" id="UP000799778"/>
    </source>
</evidence>
<dbReference type="AlphaFoldDB" id="A0A6A5XVT4"/>
<dbReference type="EMBL" id="ML978068">
    <property type="protein sequence ID" value="KAF2017428.1"/>
    <property type="molecule type" value="Genomic_DNA"/>
</dbReference>
<dbReference type="Proteomes" id="UP000799778">
    <property type="component" value="Unassembled WGS sequence"/>
</dbReference>
<name>A0A6A5XVT4_9PLEO</name>
<sequence>MAPRDHTRKLLSQQNYRFFKLQYSASYSPFIQSPILSDFKHPLHPLLKRTEEQREGKGLWWHVTTNFESSKTKVVRSWLRRRLHNAFLEELKERDITEDGTILRMSDHLKGLSGLQKALEAGQVVTLTGSIRMQAQNTLVTAKYAEVRKETGSLVDALLKIRNSTLPRSPQQATKRGPQTQGGKVPPSKQLFGSIMPVATHPARKSADENMK</sequence>
<dbReference type="GeneID" id="54284877"/>
<proteinExistence type="predicted"/>
<protein>
    <submittedName>
        <fullName evidence="2">Uncharacterized protein</fullName>
    </submittedName>
</protein>
<feature type="compositionally biased region" description="Polar residues" evidence="1">
    <location>
        <begin position="165"/>
        <end position="182"/>
    </location>
</feature>
<accession>A0A6A5XVT4</accession>
<feature type="region of interest" description="Disordered" evidence="1">
    <location>
        <begin position="165"/>
        <end position="212"/>
    </location>
</feature>
<reference evidence="2" key="1">
    <citation type="journal article" date="2020" name="Stud. Mycol.">
        <title>101 Dothideomycetes genomes: a test case for predicting lifestyles and emergence of pathogens.</title>
        <authorList>
            <person name="Haridas S."/>
            <person name="Albert R."/>
            <person name="Binder M."/>
            <person name="Bloem J."/>
            <person name="Labutti K."/>
            <person name="Salamov A."/>
            <person name="Andreopoulos B."/>
            <person name="Baker S."/>
            <person name="Barry K."/>
            <person name="Bills G."/>
            <person name="Bluhm B."/>
            <person name="Cannon C."/>
            <person name="Castanera R."/>
            <person name="Culley D."/>
            <person name="Daum C."/>
            <person name="Ezra D."/>
            <person name="Gonzalez J."/>
            <person name="Henrissat B."/>
            <person name="Kuo A."/>
            <person name="Liang C."/>
            <person name="Lipzen A."/>
            <person name="Lutzoni F."/>
            <person name="Magnuson J."/>
            <person name="Mondo S."/>
            <person name="Nolan M."/>
            <person name="Ohm R."/>
            <person name="Pangilinan J."/>
            <person name="Park H.-J."/>
            <person name="Ramirez L."/>
            <person name="Alfaro M."/>
            <person name="Sun H."/>
            <person name="Tritt A."/>
            <person name="Yoshinaga Y."/>
            <person name="Zwiers L.-H."/>
            <person name="Turgeon B."/>
            <person name="Goodwin S."/>
            <person name="Spatafora J."/>
            <person name="Crous P."/>
            <person name="Grigoriev I."/>
        </authorList>
    </citation>
    <scope>NUCLEOTIDE SEQUENCE</scope>
    <source>
        <strain evidence="2">CBS 175.79</strain>
    </source>
</reference>